<reference evidence="6 7" key="1">
    <citation type="submission" date="2020-02" db="EMBL/GenBank/DDBJ databases">
        <title>Genome sequence of the type strain CCBAU10050 of Rhizobium daejeonense.</title>
        <authorList>
            <person name="Gao J."/>
            <person name="Sun J."/>
        </authorList>
    </citation>
    <scope>NUCLEOTIDE SEQUENCE [LARGE SCALE GENOMIC DNA]</scope>
    <source>
        <strain evidence="6 7">CCBAU10050</strain>
    </source>
</reference>
<dbReference type="AlphaFoldDB" id="A0A6M1RTT7"/>
<dbReference type="EMBL" id="JAAKZH010000001">
    <property type="protein sequence ID" value="NGO62315.1"/>
    <property type="molecule type" value="Genomic_DNA"/>
</dbReference>
<proteinExistence type="inferred from homology"/>
<dbReference type="PANTHER" id="PTHR33337:SF40">
    <property type="entry name" value="CENP-V_GFA DOMAIN-CONTAINING PROTEIN-RELATED"/>
    <property type="match status" value="1"/>
</dbReference>
<keyword evidence="4" id="KW-0456">Lyase</keyword>
<name>A0A6M1RTT7_9HYPH</name>
<evidence type="ECO:0000259" key="5">
    <source>
        <dbReference type="PROSITE" id="PS51891"/>
    </source>
</evidence>
<protein>
    <submittedName>
        <fullName evidence="6">GFA family protein</fullName>
    </submittedName>
</protein>
<dbReference type="Gene3D" id="3.90.1590.10">
    <property type="entry name" value="glutathione-dependent formaldehyde- activating enzyme (gfa)"/>
    <property type="match status" value="1"/>
</dbReference>
<dbReference type="GO" id="GO:0016846">
    <property type="term" value="F:carbon-sulfur lyase activity"/>
    <property type="evidence" value="ECO:0007669"/>
    <property type="project" value="InterPro"/>
</dbReference>
<dbReference type="InterPro" id="IPR011057">
    <property type="entry name" value="Mss4-like_sf"/>
</dbReference>
<evidence type="ECO:0000256" key="4">
    <source>
        <dbReference type="ARBA" id="ARBA00023239"/>
    </source>
</evidence>
<comment type="similarity">
    <text evidence="1">Belongs to the Gfa family.</text>
</comment>
<evidence type="ECO:0000256" key="3">
    <source>
        <dbReference type="ARBA" id="ARBA00022833"/>
    </source>
</evidence>
<keyword evidence="3" id="KW-0862">Zinc</keyword>
<comment type="caution">
    <text evidence="6">The sequence shown here is derived from an EMBL/GenBank/DDBJ whole genome shotgun (WGS) entry which is preliminary data.</text>
</comment>
<dbReference type="InterPro" id="IPR006913">
    <property type="entry name" value="CENP-V/GFA"/>
</dbReference>
<evidence type="ECO:0000313" key="7">
    <source>
        <dbReference type="Proteomes" id="UP000477849"/>
    </source>
</evidence>
<evidence type="ECO:0000256" key="2">
    <source>
        <dbReference type="ARBA" id="ARBA00022723"/>
    </source>
</evidence>
<dbReference type="PROSITE" id="PS51891">
    <property type="entry name" value="CENP_V_GFA"/>
    <property type="match status" value="1"/>
</dbReference>
<dbReference type="Pfam" id="PF04828">
    <property type="entry name" value="GFA"/>
    <property type="match status" value="1"/>
</dbReference>
<dbReference type="Proteomes" id="UP000477849">
    <property type="component" value="Unassembled WGS sequence"/>
</dbReference>
<sequence length="121" mass="13135">MIYRGGCLCGAIRFEATGAAEKPHTCSCKFCQRHTGALTASWVEFSRENVAWTGSGGAPSTYRSSEYSSRAFCPSCGSSLGALDDEPVVALLIGTFDDSTAAELEPQYHSFEDGKPRWWHT</sequence>
<dbReference type="PANTHER" id="PTHR33337">
    <property type="entry name" value="GFA DOMAIN-CONTAINING PROTEIN"/>
    <property type="match status" value="1"/>
</dbReference>
<accession>A0A6M1RTT7</accession>
<organism evidence="6 7">
    <name type="scientific">Rhizobium daejeonense</name>
    <dbReference type="NCBI Taxonomy" id="240521"/>
    <lineage>
        <taxon>Bacteria</taxon>
        <taxon>Pseudomonadati</taxon>
        <taxon>Pseudomonadota</taxon>
        <taxon>Alphaproteobacteria</taxon>
        <taxon>Hyphomicrobiales</taxon>
        <taxon>Rhizobiaceae</taxon>
        <taxon>Rhizobium/Agrobacterium group</taxon>
        <taxon>Rhizobium</taxon>
    </lineage>
</organism>
<keyword evidence="7" id="KW-1185">Reference proteome</keyword>
<keyword evidence="2" id="KW-0479">Metal-binding</keyword>
<dbReference type="RefSeq" id="WP_163900658.1">
    <property type="nucleotide sequence ID" value="NZ_CP048427.1"/>
</dbReference>
<gene>
    <name evidence="6" type="ORF">G6N76_01410</name>
</gene>
<evidence type="ECO:0000256" key="1">
    <source>
        <dbReference type="ARBA" id="ARBA00005495"/>
    </source>
</evidence>
<dbReference type="GO" id="GO:0046872">
    <property type="term" value="F:metal ion binding"/>
    <property type="evidence" value="ECO:0007669"/>
    <property type="project" value="UniProtKB-KW"/>
</dbReference>
<evidence type="ECO:0000313" key="6">
    <source>
        <dbReference type="EMBL" id="NGO62315.1"/>
    </source>
</evidence>
<feature type="domain" description="CENP-V/GFA" evidence="5">
    <location>
        <begin position="3"/>
        <end position="120"/>
    </location>
</feature>
<dbReference type="SUPFAM" id="SSF51316">
    <property type="entry name" value="Mss4-like"/>
    <property type="match status" value="1"/>
</dbReference>